<name>A0ABX8ZMP7_9SPHN</name>
<accession>A0ABX8ZMP7</accession>
<dbReference type="Pfam" id="PF13785">
    <property type="entry name" value="DUF4178"/>
    <property type="match status" value="1"/>
</dbReference>
<proteinExistence type="predicted"/>
<evidence type="ECO:0000259" key="1">
    <source>
        <dbReference type="Pfam" id="PF13785"/>
    </source>
</evidence>
<evidence type="ECO:0000313" key="3">
    <source>
        <dbReference type="Proteomes" id="UP000824281"/>
    </source>
</evidence>
<evidence type="ECO:0000313" key="2">
    <source>
        <dbReference type="EMBL" id="QZD88948.1"/>
    </source>
</evidence>
<reference evidence="2 3" key="1">
    <citation type="submission" date="2021-08" db="EMBL/GenBank/DDBJ databases">
        <title>Comparative Genomics Analysis of the Genus Qipengyuania Reveals Extensive Genetic Diversity and Metabolic Versatility, Including the Description of Fifteen Novel Species.</title>
        <authorList>
            <person name="Liu Y."/>
        </authorList>
    </citation>
    <scope>NUCLEOTIDE SEQUENCE [LARGE SCALE GENOMIC DNA]</scope>
    <source>
        <strain evidence="2 3">1NDH13</strain>
    </source>
</reference>
<gene>
    <name evidence="2" type="ORF">K3148_08810</name>
</gene>
<dbReference type="InterPro" id="IPR025235">
    <property type="entry name" value="DUF4178"/>
</dbReference>
<protein>
    <submittedName>
        <fullName evidence="2">DUF4178 domain-containing protein</fullName>
    </submittedName>
</protein>
<feature type="domain" description="DUF4178" evidence="1">
    <location>
        <begin position="54"/>
        <end position="178"/>
    </location>
</feature>
<sequence>MASCPQCGAPTQGGLPGLPLVTCTSCNALLLVKAEGLTRVGDSGVMPFDVSPLQIGTSLAVDGQRGEIVGRERWAWERGSWNEWLLDFGGGTHAWVAEEAGYYMVMSETSPRADTMRRLADLGRIGQVALGDTVQVNKRKYTVSDIKEIHCVASEGHLPKPVPAHFKRRSLDLRDRSGGAVTWQSDANTTGLWEGRYYRLAELDPSNLRQLAGWTQPRGGHAA</sequence>
<dbReference type="Proteomes" id="UP000824281">
    <property type="component" value="Chromosome"/>
</dbReference>
<organism evidence="2 3">
    <name type="scientific">Qipengyuania aurantiaca</name>
    <dbReference type="NCBI Taxonomy" id="2867233"/>
    <lineage>
        <taxon>Bacteria</taxon>
        <taxon>Pseudomonadati</taxon>
        <taxon>Pseudomonadota</taxon>
        <taxon>Alphaproteobacteria</taxon>
        <taxon>Sphingomonadales</taxon>
        <taxon>Erythrobacteraceae</taxon>
        <taxon>Qipengyuania</taxon>
    </lineage>
</organism>
<keyword evidence="3" id="KW-1185">Reference proteome</keyword>
<dbReference type="RefSeq" id="WP_221424458.1">
    <property type="nucleotide sequence ID" value="NZ_CP081295.1"/>
</dbReference>
<dbReference type="EMBL" id="CP081295">
    <property type="protein sequence ID" value="QZD88948.1"/>
    <property type="molecule type" value="Genomic_DNA"/>
</dbReference>